<evidence type="ECO:0000256" key="2">
    <source>
        <dbReference type="ARBA" id="ARBA00023157"/>
    </source>
</evidence>
<feature type="region of interest" description="Disordered" evidence="4">
    <location>
        <begin position="1168"/>
        <end position="1418"/>
    </location>
</feature>
<dbReference type="GO" id="GO:0098632">
    <property type="term" value="F:cell-cell adhesion mediator activity"/>
    <property type="evidence" value="ECO:0007669"/>
    <property type="project" value="TreeGrafter"/>
</dbReference>
<feature type="domain" description="Fibronectin type-III" evidence="8">
    <location>
        <begin position="605"/>
        <end position="702"/>
    </location>
</feature>
<keyword evidence="3" id="KW-0393">Immunoglobulin domain</keyword>
<keyword evidence="2" id="KW-1015">Disulfide bond</keyword>
<evidence type="ECO:0000256" key="1">
    <source>
        <dbReference type="ARBA" id="ARBA00022737"/>
    </source>
</evidence>
<feature type="domain" description="Ig-like" evidence="7">
    <location>
        <begin position="508"/>
        <end position="600"/>
    </location>
</feature>
<dbReference type="InterPro" id="IPR007110">
    <property type="entry name" value="Ig-like_dom"/>
</dbReference>
<feature type="chain" id="PRO_5043528526" evidence="6">
    <location>
        <begin position="21"/>
        <end position="1418"/>
    </location>
</feature>
<gene>
    <name evidence="9" type="ORF">PoB_004362100</name>
</gene>
<feature type="signal peptide" evidence="6">
    <location>
        <begin position="1"/>
        <end position="20"/>
    </location>
</feature>
<dbReference type="SUPFAM" id="SSF48726">
    <property type="entry name" value="Immunoglobulin"/>
    <property type="match status" value="6"/>
</dbReference>
<dbReference type="InterPro" id="IPR003598">
    <property type="entry name" value="Ig_sub2"/>
</dbReference>
<dbReference type="Gene3D" id="2.60.40.10">
    <property type="entry name" value="Immunoglobulins"/>
    <property type="match status" value="11"/>
</dbReference>
<feature type="transmembrane region" description="Helical" evidence="5">
    <location>
        <begin position="1128"/>
        <end position="1152"/>
    </location>
</feature>
<feature type="domain" description="Ig-like" evidence="7">
    <location>
        <begin position="320"/>
        <end position="413"/>
    </location>
</feature>
<evidence type="ECO:0000256" key="3">
    <source>
        <dbReference type="ARBA" id="ARBA00023319"/>
    </source>
</evidence>
<accession>A0AAV4BE93</accession>
<feature type="compositionally biased region" description="Polar residues" evidence="4">
    <location>
        <begin position="1177"/>
        <end position="1188"/>
    </location>
</feature>
<dbReference type="GO" id="GO:0005886">
    <property type="term" value="C:plasma membrane"/>
    <property type="evidence" value="ECO:0007669"/>
    <property type="project" value="TreeGrafter"/>
</dbReference>
<keyword evidence="5" id="KW-1133">Transmembrane helix</keyword>
<sequence>MAKKLMLIILALIYLQRACSVSIPPKIIEQGPKDIFYKEGESVKITCKASGVPTPKYYWTRADKDFAPEGNEDRVVKLLDEGTIIINRPEDKDEGFYQCFARNSFGIAATIKFNLRQAKLKEFPISNPRTYTPQLGTPLTLKCPSTESVPDGDIYWAVGHRPVLWDARVSVDYDDSLHFTYIDASDYQDGQCFHCVATNTFMRKSVKGPQHCIQPVGKTLTMAPMRLAWPDSQYDSLGMLGESVKLKCIFSGYPTPTVIWSKKGSASFNERVKTGNSGGQELIINDLKYEDSGTYVCSAFKVQSDRREEMSIVLNVESAPKWVIKPQDVTMGEGGTAQFECDGEGVPAVKIHWFINGKELEEVLKSDKRLDKDRFQSSKNRIVLQNIRLTDTMVVQCNVTNNNGFLWGEAFLNVLEEKPSILEVPEDTRVAEGQDFQLACKITGKPDPIITWFKDGFQVTGGRYLILESGSLSVTTAVLSDAGDYVCHAYNRHGEVEAGARVIVRRKTMIEMAPMDLEVQRGVNAKFTCSGTTDPQEITSLKTAWLKDGKSVELGTRMFLNYQDSSLTISGTEERDTGTYTCVVSNALDNDTKSARLVVTDLPLRNTRLEIKNNCAKDMEAELSWMPGAFNNAPIQYFTVEYQTTNHPDHWIYVKQVNYTSVKAFIPLAAGLEYSFRVTSYNKIGASPPSDPSTTRCVTRPRPPTQNPRNVRTIGDMPGQLHIEWTPVPPEHQGGAGFYYIINILKVGEPSSTTFTARIKDWRTYSFNISSTGESYVPYQIGIRSTNDAGNSTDSSPAIIGHSSEGMPEVYPTNLIVLKQESEYVTLQWDFDRSEIDKPGSRIKGEFKGFKVQVWEQNRRSDSIINIDLLPEVLDMSSTQNIFSARVHHQKPNMALQARVAVMNNFYVSRPSDVVNFGSDPGLPGPVSYLEDLNVGDQHVNLQWRPSLDNRGDVIGYDIGYQEVQGLRLGELQERIPQIDDPYATTAVLGGLEPSTKYRIFVWARTAAGRSEPYFIERTTAKPGIPLIPRFTIQYVGEDTINVTWWKDAYQESGNVVVVEYMRKHGREWISTNPDASKNWATLRFLEPGLTYSVRIVVTNGASIRRLSETQDVTTRGAAKAYDIAENLGWFLAMLISILLQIAFIILFVICYRKGFRFKPVEGPVETYTDKGHTYSDKSSIPRTSSAFQDPGGYNNDYYDGQDRYDYDEAYDYEHDNRYDDERVGETGYEDGNYDYDDGGDDGGFRGRDRRDNYRQDNSGDYPSRYEDNYPPSTEEGNESSRRYPQDDDYEGYDMDPTDNNRRYAPDRSHSSSTYDPSREPERQQAGYRAESYRTERPRDVKREEPRYYGGRSDSDREEYRARDSDRGQYRDQDANRDLVRELRERQNDARENKDRERDARRARNTQDDTQDYSGTLI</sequence>
<dbReference type="InterPro" id="IPR036116">
    <property type="entry name" value="FN3_sf"/>
</dbReference>
<feature type="domain" description="Fibronectin type-III" evidence="8">
    <location>
        <begin position="704"/>
        <end position="806"/>
    </location>
</feature>
<feature type="compositionally biased region" description="Basic and acidic residues" evidence="4">
    <location>
        <begin position="1299"/>
        <end position="1310"/>
    </location>
</feature>
<keyword evidence="5" id="KW-0472">Membrane</keyword>
<dbReference type="SMART" id="SM00409">
    <property type="entry name" value="IG"/>
    <property type="match status" value="6"/>
</dbReference>
<protein>
    <submittedName>
        <fullName evidence="9">Neural cell adhesion molecule l1</fullName>
    </submittedName>
</protein>
<feature type="domain" description="Ig-like" evidence="7">
    <location>
        <begin position="224"/>
        <end position="313"/>
    </location>
</feature>
<evidence type="ECO:0000313" key="9">
    <source>
        <dbReference type="EMBL" id="GFO17116.1"/>
    </source>
</evidence>
<dbReference type="PANTHER" id="PTHR44170:SF6">
    <property type="entry name" value="CONTACTIN"/>
    <property type="match status" value="1"/>
</dbReference>
<keyword evidence="5" id="KW-0812">Transmembrane</keyword>
<feature type="domain" description="Ig-like" evidence="7">
    <location>
        <begin position="25"/>
        <end position="114"/>
    </location>
</feature>
<comment type="caution">
    <text evidence="9">The sequence shown here is derived from an EMBL/GenBank/DDBJ whole genome shotgun (WGS) entry which is preliminary data.</text>
</comment>
<feature type="compositionally biased region" description="Acidic residues" evidence="4">
    <location>
        <begin position="1287"/>
        <end position="1297"/>
    </location>
</feature>
<dbReference type="EMBL" id="BLXT01004727">
    <property type="protein sequence ID" value="GFO17116.1"/>
    <property type="molecule type" value="Genomic_DNA"/>
</dbReference>
<feature type="compositionally biased region" description="Basic and acidic residues" evidence="4">
    <location>
        <begin position="1331"/>
        <end position="1407"/>
    </location>
</feature>
<name>A0AAV4BE93_9GAST</name>
<dbReference type="InterPro" id="IPR013783">
    <property type="entry name" value="Ig-like_fold"/>
</dbReference>
<keyword evidence="10" id="KW-1185">Reference proteome</keyword>
<dbReference type="GO" id="GO:0007411">
    <property type="term" value="P:axon guidance"/>
    <property type="evidence" value="ECO:0007669"/>
    <property type="project" value="TreeGrafter"/>
</dbReference>
<feature type="compositionally biased region" description="Low complexity" evidence="4">
    <location>
        <begin position="1189"/>
        <end position="1199"/>
    </location>
</feature>
<dbReference type="SMART" id="SM00060">
    <property type="entry name" value="FN3"/>
    <property type="match status" value="5"/>
</dbReference>
<evidence type="ECO:0000259" key="7">
    <source>
        <dbReference type="PROSITE" id="PS50835"/>
    </source>
</evidence>
<dbReference type="Pfam" id="PF07679">
    <property type="entry name" value="I-set"/>
    <property type="match status" value="3"/>
</dbReference>
<dbReference type="SUPFAM" id="SSF49265">
    <property type="entry name" value="Fibronectin type III"/>
    <property type="match status" value="3"/>
</dbReference>
<organism evidence="9 10">
    <name type="scientific">Plakobranchus ocellatus</name>
    <dbReference type="NCBI Taxonomy" id="259542"/>
    <lineage>
        <taxon>Eukaryota</taxon>
        <taxon>Metazoa</taxon>
        <taxon>Spiralia</taxon>
        <taxon>Lophotrochozoa</taxon>
        <taxon>Mollusca</taxon>
        <taxon>Gastropoda</taxon>
        <taxon>Heterobranchia</taxon>
        <taxon>Euthyneura</taxon>
        <taxon>Panpulmonata</taxon>
        <taxon>Sacoglossa</taxon>
        <taxon>Placobranchoidea</taxon>
        <taxon>Plakobranchidae</taxon>
        <taxon>Plakobranchus</taxon>
    </lineage>
</organism>
<dbReference type="InterPro" id="IPR013098">
    <property type="entry name" value="Ig_I-set"/>
</dbReference>
<dbReference type="SMART" id="SM00408">
    <property type="entry name" value="IGc2"/>
    <property type="match status" value="5"/>
</dbReference>
<feature type="domain" description="Ig-like" evidence="7">
    <location>
        <begin position="419"/>
        <end position="503"/>
    </location>
</feature>
<keyword evidence="1" id="KW-0677">Repeat</keyword>
<evidence type="ECO:0000256" key="4">
    <source>
        <dbReference type="SAM" id="MobiDB-lite"/>
    </source>
</evidence>
<dbReference type="CDD" id="cd00063">
    <property type="entry name" value="FN3"/>
    <property type="match status" value="5"/>
</dbReference>
<dbReference type="GO" id="GO:0030424">
    <property type="term" value="C:axon"/>
    <property type="evidence" value="ECO:0007669"/>
    <property type="project" value="TreeGrafter"/>
</dbReference>
<feature type="region of interest" description="Disordered" evidence="4">
    <location>
        <begin position="687"/>
        <end position="712"/>
    </location>
</feature>
<dbReference type="PROSITE" id="PS50853">
    <property type="entry name" value="FN3"/>
    <property type="match status" value="4"/>
</dbReference>
<evidence type="ECO:0000313" key="10">
    <source>
        <dbReference type="Proteomes" id="UP000735302"/>
    </source>
</evidence>
<reference evidence="9 10" key="1">
    <citation type="journal article" date="2021" name="Elife">
        <title>Chloroplast acquisition without the gene transfer in kleptoplastic sea slugs, Plakobranchus ocellatus.</title>
        <authorList>
            <person name="Maeda T."/>
            <person name="Takahashi S."/>
            <person name="Yoshida T."/>
            <person name="Shimamura S."/>
            <person name="Takaki Y."/>
            <person name="Nagai Y."/>
            <person name="Toyoda A."/>
            <person name="Suzuki Y."/>
            <person name="Arimoto A."/>
            <person name="Ishii H."/>
            <person name="Satoh N."/>
            <person name="Nishiyama T."/>
            <person name="Hasebe M."/>
            <person name="Maruyama T."/>
            <person name="Minagawa J."/>
            <person name="Obokata J."/>
            <person name="Shigenobu S."/>
        </authorList>
    </citation>
    <scope>NUCLEOTIDE SEQUENCE [LARGE SCALE GENOMIC DNA]</scope>
</reference>
<dbReference type="InterPro" id="IPR036179">
    <property type="entry name" value="Ig-like_dom_sf"/>
</dbReference>
<dbReference type="CDD" id="cd00096">
    <property type="entry name" value="Ig"/>
    <property type="match status" value="2"/>
</dbReference>
<evidence type="ECO:0000256" key="5">
    <source>
        <dbReference type="SAM" id="Phobius"/>
    </source>
</evidence>
<dbReference type="FunFam" id="2.60.40.10:FF:000032">
    <property type="entry name" value="palladin isoform X1"/>
    <property type="match status" value="2"/>
</dbReference>
<evidence type="ECO:0000256" key="6">
    <source>
        <dbReference type="SAM" id="SignalP"/>
    </source>
</evidence>
<dbReference type="Pfam" id="PF00041">
    <property type="entry name" value="fn3"/>
    <property type="match status" value="2"/>
</dbReference>
<dbReference type="Pfam" id="PF13927">
    <property type="entry name" value="Ig_3"/>
    <property type="match status" value="2"/>
</dbReference>
<feature type="domain" description="Ig-like" evidence="7">
    <location>
        <begin position="124"/>
        <end position="207"/>
    </location>
</feature>
<keyword evidence="6" id="KW-0732">Signal</keyword>
<dbReference type="GO" id="GO:0007420">
    <property type="term" value="P:brain development"/>
    <property type="evidence" value="ECO:0007669"/>
    <property type="project" value="TreeGrafter"/>
</dbReference>
<feature type="compositionally biased region" description="Acidic residues" evidence="4">
    <location>
        <begin position="1228"/>
        <end position="1241"/>
    </location>
</feature>
<feature type="compositionally biased region" description="Basic and acidic residues" evidence="4">
    <location>
        <begin position="1243"/>
        <end position="1255"/>
    </location>
</feature>
<dbReference type="PANTHER" id="PTHR44170">
    <property type="entry name" value="PROTEIN SIDEKICK"/>
    <property type="match status" value="1"/>
</dbReference>
<feature type="compositionally biased region" description="Basic and acidic residues" evidence="4">
    <location>
        <begin position="1201"/>
        <end position="1225"/>
    </location>
</feature>
<feature type="domain" description="Fibronectin type-III" evidence="8">
    <location>
        <begin position="1025"/>
        <end position="1118"/>
    </location>
</feature>
<dbReference type="Proteomes" id="UP000735302">
    <property type="component" value="Unassembled WGS sequence"/>
</dbReference>
<evidence type="ECO:0000259" key="8">
    <source>
        <dbReference type="PROSITE" id="PS50853"/>
    </source>
</evidence>
<dbReference type="InterPro" id="IPR003961">
    <property type="entry name" value="FN3_dom"/>
</dbReference>
<dbReference type="InterPro" id="IPR003599">
    <property type="entry name" value="Ig_sub"/>
</dbReference>
<proteinExistence type="predicted"/>
<feature type="domain" description="Fibronectin type-III" evidence="8">
    <location>
        <begin position="923"/>
        <end position="1024"/>
    </location>
</feature>
<dbReference type="PROSITE" id="PS50835">
    <property type="entry name" value="IG_LIKE"/>
    <property type="match status" value="6"/>
</dbReference>